<organism evidence="1">
    <name type="scientific">Siphoviridae sp. ctnsL8</name>
    <dbReference type="NCBI Taxonomy" id="2825666"/>
    <lineage>
        <taxon>Viruses</taxon>
        <taxon>Duplodnaviria</taxon>
        <taxon>Heunggongvirae</taxon>
        <taxon>Uroviricota</taxon>
        <taxon>Caudoviricetes</taxon>
    </lineage>
</organism>
<reference evidence="1" key="1">
    <citation type="journal article" date="2021" name="Proc. Natl. Acad. Sci. U.S.A.">
        <title>A Catalog of Tens of Thousands of Viruses from Human Metagenomes Reveals Hidden Associations with Chronic Diseases.</title>
        <authorList>
            <person name="Tisza M.J."/>
            <person name="Buck C.B."/>
        </authorList>
    </citation>
    <scope>NUCLEOTIDE SEQUENCE</scope>
    <source>
        <strain evidence="1">CtnsL8</strain>
    </source>
</reference>
<sequence length="38" mass="4347">MTTECKTCSNGINCINGRFCAKLKMYVQHKCYSPCKNK</sequence>
<name>A0A8S5PN81_9CAUD</name>
<evidence type="ECO:0000313" key="1">
    <source>
        <dbReference type="EMBL" id="DAE08314.1"/>
    </source>
</evidence>
<protein>
    <submittedName>
        <fullName evidence="1">Uncharacterized protein</fullName>
    </submittedName>
</protein>
<dbReference type="EMBL" id="BK015467">
    <property type="protein sequence ID" value="DAE08314.1"/>
    <property type="molecule type" value="Genomic_DNA"/>
</dbReference>
<accession>A0A8S5PN81</accession>
<proteinExistence type="predicted"/>